<evidence type="ECO:0000256" key="1">
    <source>
        <dbReference type="SAM" id="MobiDB-lite"/>
    </source>
</evidence>
<feature type="compositionally biased region" description="Basic and acidic residues" evidence="1">
    <location>
        <begin position="50"/>
        <end position="59"/>
    </location>
</feature>
<evidence type="ECO:0000313" key="3">
    <source>
        <dbReference type="Proteomes" id="UP000183832"/>
    </source>
</evidence>
<proteinExistence type="predicted"/>
<reference evidence="2 3" key="1">
    <citation type="submission" date="2015-04" db="EMBL/GenBank/DDBJ databases">
        <authorList>
            <person name="Syromyatnikov M.Y."/>
            <person name="Popov V.N."/>
        </authorList>
    </citation>
    <scope>NUCLEOTIDE SEQUENCE [LARGE SCALE GENOMIC DNA]</scope>
</reference>
<feature type="region of interest" description="Disordered" evidence="1">
    <location>
        <begin position="42"/>
        <end position="71"/>
    </location>
</feature>
<protein>
    <submittedName>
        <fullName evidence="2">CLUMA_CG018606, isoform A</fullName>
    </submittedName>
</protein>
<feature type="compositionally biased region" description="Polar residues" evidence="1">
    <location>
        <begin position="60"/>
        <end position="71"/>
    </location>
</feature>
<gene>
    <name evidence="2" type="ORF">CLUMA_CG018606</name>
</gene>
<keyword evidence="3" id="KW-1185">Reference proteome</keyword>
<dbReference type="EMBL" id="CVRI01000064">
    <property type="protein sequence ID" value="CRL05040.1"/>
    <property type="molecule type" value="Genomic_DNA"/>
</dbReference>
<evidence type="ECO:0000313" key="2">
    <source>
        <dbReference type="EMBL" id="CRL05040.1"/>
    </source>
</evidence>
<name>A0A1J1IY71_9DIPT</name>
<dbReference type="AlphaFoldDB" id="A0A1J1IY71"/>
<accession>A0A1J1IY71</accession>
<organism evidence="2 3">
    <name type="scientific">Clunio marinus</name>
    <dbReference type="NCBI Taxonomy" id="568069"/>
    <lineage>
        <taxon>Eukaryota</taxon>
        <taxon>Metazoa</taxon>
        <taxon>Ecdysozoa</taxon>
        <taxon>Arthropoda</taxon>
        <taxon>Hexapoda</taxon>
        <taxon>Insecta</taxon>
        <taxon>Pterygota</taxon>
        <taxon>Neoptera</taxon>
        <taxon>Endopterygota</taxon>
        <taxon>Diptera</taxon>
        <taxon>Nematocera</taxon>
        <taxon>Chironomoidea</taxon>
        <taxon>Chironomidae</taxon>
        <taxon>Clunio</taxon>
    </lineage>
</organism>
<dbReference type="Proteomes" id="UP000183832">
    <property type="component" value="Unassembled WGS sequence"/>
</dbReference>
<sequence>MKSRNEFKKLQKGRKVINFKRLIKRHEMRQVYRVGAGEVSERARKKRKGFARECREGHQSSETSLNISSNV</sequence>